<keyword evidence="4" id="KW-1185">Reference proteome</keyword>
<keyword evidence="2" id="KW-0472">Membrane</keyword>
<feature type="compositionally biased region" description="Polar residues" evidence="1">
    <location>
        <begin position="372"/>
        <end position="381"/>
    </location>
</feature>
<gene>
    <name evidence="3" type="ORF">CAMP_LOCUS3641</name>
</gene>
<proteinExistence type="predicted"/>
<name>A0A9P1I9L8_9PELO</name>
<feature type="compositionally biased region" description="Low complexity" evidence="1">
    <location>
        <begin position="331"/>
        <end position="348"/>
    </location>
</feature>
<keyword evidence="2" id="KW-1133">Transmembrane helix</keyword>
<feature type="region of interest" description="Disordered" evidence="1">
    <location>
        <begin position="144"/>
        <end position="173"/>
    </location>
</feature>
<sequence>MGKLGFLKKIDYKKKIKMRWYIRAAIGVLGLAHIGLGIWVAMQVVAEDKAVAPIKAALSRVGEKGYTDSNSQLKGVVMPFIVGVFCLLFAILQYHIMFYIIFLLLIIEFVCFIWSLISVFMIHKHQEAHYVLVEELEREMKKLAKKKHEEEQKAAEEKAKAASAPKPAPSRPKLPFGLDPIPIPDVDIPIVGGAINKVTGAVNAAGSDYFEGVHKFVTEFRGIIKNPEILVKELEKVVPLVLSFFGDSTEEMVRIVNKKPEVIKDYENLKKVINFGKIVAGVGMAVSVVSLFIVAALIVLHKPGGKFADATQKEEASSQKSDVTSLKNQSSKKSAVSKSAASKKSPGVSPAPSPLNNYPPPPQHLNNFGHGNRQQQYNPYV</sequence>
<feature type="region of interest" description="Disordered" evidence="1">
    <location>
        <begin position="311"/>
        <end position="381"/>
    </location>
</feature>
<feature type="transmembrane region" description="Helical" evidence="2">
    <location>
        <begin position="73"/>
        <end position="92"/>
    </location>
</feature>
<reference evidence="3" key="1">
    <citation type="submission" date="2022-11" db="EMBL/GenBank/DDBJ databases">
        <authorList>
            <person name="Kikuchi T."/>
        </authorList>
    </citation>
    <scope>NUCLEOTIDE SEQUENCE</scope>
    <source>
        <strain evidence="3">PS1010</strain>
    </source>
</reference>
<dbReference type="AlphaFoldDB" id="A0A9P1I9L8"/>
<feature type="transmembrane region" description="Helical" evidence="2">
    <location>
        <begin position="20"/>
        <end position="42"/>
    </location>
</feature>
<keyword evidence="2" id="KW-0812">Transmembrane</keyword>
<evidence type="ECO:0000313" key="4">
    <source>
        <dbReference type="Proteomes" id="UP001152747"/>
    </source>
</evidence>
<accession>A0A9P1I9L8</accession>
<feature type="transmembrane region" description="Helical" evidence="2">
    <location>
        <begin position="99"/>
        <end position="122"/>
    </location>
</feature>
<feature type="transmembrane region" description="Helical" evidence="2">
    <location>
        <begin position="278"/>
        <end position="300"/>
    </location>
</feature>
<evidence type="ECO:0000256" key="1">
    <source>
        <dbReference type="SAM" id="MobiDB-lite"/>
    </source>
</evidence>
<dbReference type="EMBL" id="CANHGI010000002">
    <property type="protein sequence ID" value="CAI5441004.1"/>
    <property type="molecule type" value="Genomic_DNA"/>
</dbReference>
<organism evidence="3 4">
    <name type="scientific">Caenorhabditis angaria</name>
    <dbReference type="NCBI Taxonomy" id="860376"/>
    <lineage>
        <taxon>Eukaryota</taxon>
        <taxon>Metazoa</taxon>
        <taxon>Ecdysozoa</taxon>
        <taxon>Nematoda</taxon>
        <taxon>Chromadorea</taxon>
        <taxon>Rhabditida</taxon>
        <taxon>Rhabditina</taxon>
        <taxon>Rhabditomorpha</taxon>
        <taxon>Rhabditoidea</taxon>
        <taxon>Rhabditidae</taxon>
        <taxon>Peloderinae</taxon>
        <taxon>Caenorhabditis</taxon>
    </lineage>
</organism>
<evidence type="ECO:0000256" key="2">
    <source>
        <dbReference type="SAM" id="Phobius"/>
    </source>
</evidence>
<feature type="compositionally biased region" description="Polar residues" evidence="1">
    <location>
        <begin position="318"/>
        <end position="329"/>
    </location>
</feature>
<feature type="compositionally biased region" description="Basic and acidic residues" evidence="1">
    <location>
        <begin position="144"/>
        <end position="160"/>
    </location>
</feature>
<evidence type="ECO:0000313" key="3">
    <source>
        <dbReference type="EMBL" id="CAI5441004.1"/>
    </source>
</evidence>
<feature type="compositionally biased region" description="Pro residues" evidence="1">
    <location>
        <begin position="349"/>
        <end position="363"/>
    </location>
</feature>
<dbReference type="Proteomes" id="UP001152747">
    <property type="component" value="Unassembled WGS sequence"/>
</dbReference>
<protein>
    <submittedName>
        <fullName evidence="3">Uncharacterized protein</fullName>
    </submittedName>
</protein>
<comment type="caution">
    <text evidence="3">The sequence shown here is derived from an EMBL/GenBank/DDBJ whole genome shotgun (WGS) entry which is preliminary data.</text>
</comment>